<feature type="compositionally biased region" description="Low complexity" evidence="1">
    <location>
        <begin position="326"/>
        <end position="337"/>
    </location>
</feature>
<feature type="compositionally biased region" description="Low complexity" evidence="1">
    <location>
        <begin position="603"/>
        <end position="616"/>
    </location>
</feature>
<dbReference type="OrthoDB" id="2803872at2759"/>
<feature type="region of interest" description="Disordered" evidence="1">
    <location>
        <begin position="374"/>
        <end position="447"/>
    </location>
</feature>
<dbReference type="STRING" id="139420.A0A371CLP9"/>
<feature type="region of interest" description="Disordered" evidence="1">
    <location>
        <begin position="303"/>
        <end position="337"/>
    </location>
</feature>
<evidence type="ECO:0000256" key="1">
    <source>
        <dbReference type="SAM" id="MobiDB-lite"/>
    </source>
</evidence>
<dbReference type="Proteomes" id="UP000256964">
    <property type="component" value="Unassembled WGS sequence"/>
</dbReference>
<feature type="compositionally biased region" description="Basic and acidic residues" evidence="1">
    <location>
        <begin position="303"/>
        <end position="312"/>
    </location>
</feature>
<evidence type="ECO:0000313" key="2">
    <source>
        <dbReference type="EMBL" id="RDX41205.1"/>
    </source>
</evidence>
<feature type="compositionally biased region" description="Acidic residues" evidence="1">
    <location>
        <begin position="410"/>
        <end position="424"/>
    </location>
</feature>
<keyword evidence="3" id="KW-1185">Reference proteome</keyword>
<evidence type="ECO:0000313" key="3">
    <source>
        <dbReference type="Proteomes" id="UP000256964"/>
    </source>
</evidence>
<organism evidence="2 3">
    <name type="scientific">Lentinus brumalis</name>
    <dbReference type="NCBI Taxonomy" id="2498619"/>
    <lineage>
        <taxon>Eukaryota</taxon>
        <taxon>Fungi</taxon>
        <taxon>Dikarya</taxon>
        <taxon>Basidiomycota</taxon>
        <taxon>Agaricomycotina</taxon>
        <taxon>Agaricomycetes</taxon>
        <taxon>Polyporales</taxon>
        <taxon>Polyporaceae</taxon>
        <taxon>Lentinus</taxon>
    </lineage>
</organism>
<feature type="compositionally biased region" description="Polar residues" evidence="1">
    <location>
        <begin position="385"/>
        <end position="401"/>
    </location>
</feature>
<feature type="compositionally biased region" description="Low complexity" evidence="1">
    <location>
        <begin position="578"/>
        <end position="588"/>
    </location>
</feature>
<name>A0A371CLP9_9APHY</name>
<reference evidence="2 3" key="1">
    <citation type="journal article" date="2018" name="Biotechnol. Biofuels">
        <title>Integrative visual omics of the white-rot fungus Polyporus brumalis exposes the biotechnological potential of its oxidative enzymes for delignifying raw plant biomass.</title>
        <authorList>
            <person name="Miyauchi S."/>
            <person name="Rancon A."/>
            <person name="Drula E."/>
            <person name="Hage H."/>
            <person name="Chaduli D."/>
            <person name="Favel A."/>
            <person name="Grisel S."/>
            <person name="Henrissat B."/>
            <person name="Herpoel-Gimbert I."/>
            <person name="Ruiz-Duenas F.J."/>
            <person name="Chevret D."/>
            <person name="Hainaut M."/>
            <person name="Lin J."/>
            <person name="Wang M."/>
            <person name="Pangilinan J."/>
            <person name="Lipzen A."/>
            <person name="Lesage-Meessen L."/>
            <person name="Navarro D."/>
            <person name="Riley R."/>
            <person name="Grigoriev I.V."/>
            <person name="Zhou S."/>
            <person name="Raouche S."/>
            <person name="Rosso M.N."/>
        </authorList>
    </citation>
    <scope>NUCLEOTIDE SEQUENCE [LARGE SCALE GENOMIC DNA]</scope>
    <source>
        <strain evidence="2 3">BRFM 1820</strain>
    </source>
</reference>
<protein>
    <submittedName>
        <fullName evidence="2">Uncharacterized protein</fullName>
    </submittedName>
</protein>
<sequence length="686" mass="74418">MAPKSWAEEHQLDWLVDQAVGFREAQKKTETTPWFAGMTHAWLTKYREEDALWGKEHWERPFSLEQTEQLAAAIEARKAKLYNWFHNHGHKTSRVKGQSEPKPQKLPRIKHRRALQEIELYSHRYYKSRVKANVKKELKRLKKEQGVKTLPSDVRLEVVRRYTANAYENETPEVRAEIAAGAAEEKEQARLLAEANKKGTIIDVDAIRTPQEYQYAIDQAPDDIRRLLTPVHANTGCSIMVIVTGPMPEDGGAIGSFAVHFGENVSGHNFAQVTAGFREQYARPHVLFAKGLYPEEVRRERALPSSDVHEELTQSSRPSIAGGVGSSSTSPLPTLASSSKEIATPLFILDDGAKGKGSSTRTARSRHAHAQFDLSTAASWPPQPTSSAVSSAPGSTLSFASNVVHPDSSETSEDEEESDEEPEVSEASGHDFSMTPDTPAPPNLGGVDFSMTPNVIPSQHLSGADFSMAGNLMSSQHLGGVDFAMTGDRMLSWDNTWNIPSGGSMYPNNPLMAPITQSMSYGMFPLDASFAMGDNIPPFDPALPSGFAQPDPDGGTSFSYIELLDALSLPVPGAASIMPSPSNAPAPSGALTDHTPPSKDLGATTATSSDSAASPTVLTNATNTEERPPAPDPAPTSRKRAAPSSENDPPPRTTRTGRVIVTPRAKDATPAPYDGRMQGNKRRKVT</sequence>
<gene>
    <name evidence="2" type="ORF">OH76DRAFT_1489652</name>
</gene>
<feature type="region of interest" description="Disordered" evidence="1">
    <location>
        <begin position="578"/>
        <end position="686"/>
    </location>
</feature>
<accession>A0A371CLP9</accession>
<proteinExistence type="predicted"/>
<dbReference type="AlphaFoldDB" id="A0A371CLP9"/>
<dbReference type="EMBL" id="KZ857519">
    <property type="protein sequence ID" value="RDX41205.1"/>
    <property type="molecule type" value="Genomic_DNA"/>
</dbReference>